<evidence type="ECO:0000313" key="2">
    <source>
        <dbReference type="Proteomes" id="UP000655751"/>
    </source>
</evidence>
<accession>A0A931I767</accession>
<gene>
    <name evidence="1" type="ORF">IT779_02420</name>
</gene>
<reference evidence="1" key="1">
    <citation type="submission" date="2020-11" db="EMBL/GenBank/DDBJ databases">
        <title>Nocardia NEAU-351.nov., a novel actinomycete isolated from the cow dung.</title>
        <authorList>
            <person name="Zhang X."/>
        </authorList>
    </citation>
    <scope>NUCLEOTIDE SEQUENCE</scope>
    <source>
        <strain evidence="1">NEAU-351</strain>
    </source>
</reference>
<dbReference type="Proteomes" id="UP000655751">
    <property type="component" value="Unassembled WGS sequence"/>
</dbReference>
<protein>
    <submittedName>
        <fullName evidence="1">DUF5642 family protein</fullName>
    </submittedName>
</protein>
<dbReference type="AlphaFoldDB" id="A0A931I767"/>
<name>A0A931I767_9NOCA</name>
<sequence>MVSTIVALAAGCSGIVAGHPIAAEPTTVNRRIPGDLNALLPDPTRFPAGYQAVVLPPEAAAQAAEDLTGVARGATVLPARCTPPQQGNGPDRTAIAVGTDNDTRATLTVELTRTDRPLGELRAQLRGCGEIRVSKSGLVTTVGTELFDAPPVDADDTLGLTRTVRPDAGGTGTVRTMLTLVGQISDVRITVTYMSFGDARPDAEALDELFAVAAREVREA</sequence>
<evidence type="ECO:0000313" key="1">
    <source>
        <dbReference type="EMBL" id="MBH0775138.1"/>
    </source>
</evidence>
<keyword evidence="2" id="KW-1185">Reference proteome</keyword>
<dbReference type="EMBL" id="JADMLG010000001">
    <property type="protein sequence ID" value="MBH0775138.1"/>
    <property type="molecule type" value="Genomic_DNA"/>
</dbReference>
<organism evidence="1 2">
    <name type="scientific">Nocardia bovistercoris</name>
    <dbReference type="NCBI Taxonomy" id="2785916"/>
    <lineage>
        <taxon>Bacteria</taxon>
        <taxon>Bacillati</taxon>
        <taxon>Actinomycetota</taxon>
        <taxon>Actinomycetes</taxon>
        <taxon>Mycobacteriales</taxon>
        <taxon>Nocardiaceae</taxon>
        <taxon>Nocardia</taxon>
    </lineage>
</organism>
<proteinExistence type="predicted"/>
<comment type="caution">
    <text evidence="1">The sequence shown here is derived from an EMBL/GenBank/DDBJ whole genome shotgun (WGS) entry which is preliminary data.</text>
</comment>